<evidence type="ECO:0000313" key="1">
    <source>
        <dbReference type="EMBL" id="SVD59265.1"/>
    </source>
</evidence>
<dbReference type="AlphaFoldDB" id="A0A382WLS6"/>
<evidence type="ECO:0008006" key="2">
    <source>
        <dbReference type="Google" id="ProtNLM"/>
    </source>
</evidence>
<name>A0A382WLS6_9ZZZZ</name>
<sequence length="67" mass="7843">REETVTYLEDNSWTDEVNEFVDAIVNNGSILSGTVEEAVAAMKQVYRIYWADFQWRETWDIPNPDTN</sequence>
<protein>
    <recommendedName>
        <fullName evidence="2">Gfo/Idh/MocA-like oxidoreductase C-terminal domain-containing protein</fullName>
    </recommendedName>
</protein>
<reference evidence="1" key="1">
    <citation type="submission" date="2018-05" db="EMBL/GenBank/DDBJ databases">
        <authorList>
            <person name="Lanie J.A."/>
            <person name="Ng W.-L."/>
            <person name="Kazmierczak K.M."/>
            <person name="Andrzejewski T.M."/>
            <person name="Davidsen T.M."/>
            <person name="Wayne K.J."/>
            <person name="Tettelin H."/>
            <person name="Glass J.I."/>
            <person name="Rusch D."/>
            <person name="Podicherti R."/>
            <person name="Tsui H.-C.T."/>
            <person name="Winkler M.E."/>
        </authorList>
    </citation>
    <scope>NUCLEOTIDE SEQUENCE</scope>
</reference>
<proteinExistence type="predicted"/>
<dbReference type="EMBL" id="UINC01160550">
    <property type="protein sequence ID" value="SVD59265.1"/>
    <property type="molecule type" value="Genomic_DNA"/>
</dbReference>
<feature type="non-terminal residue" evidence="1">
    <location>
        <position position="1"/>
    </location>
</feature>
<organism evidence="1">
    <name type="scientific">marine metagenome</name>
    <dbReference type="NCBI Taxonomy" id="408172"/>
    <lineage>
        <taxon>unclassified sequences</taxon>
        <taxon>metagenomes</taxon>
        <taxon>ecological metagenomes</taxon>
    </lineage>
</organism>
<accession>A0A382WLS6</accession>
<gene>
    <name evidence="1" type="ORF">METZ01_LOCUS412119</name>
</gene>